<feature type="transmembrane region" description="Helical" evidence="11">
    <location>
        <begin position="62"/>
        <end position="86"/>
    </location>
</feature>
<feature type="transmembrane region" description="Helical" evidence="11">
    <location>
        <begin position="124"/>
        <end position="149"/>
    </location>
</feature>
<accession>A0A0Q2MDQ1</accession>
<dbReference type="InterPro" id="IPR005170">
    <property type="entry name" value="Transptr-assoc_dom"/>
</dbReference>
<evidence type="ECO:0000256" key="10">
    <source>
        <dbReference type="PROSITE-ProRule" id="PRU01193"/>
    </source>
</evidence>
<keyword evidence="3" id="KW-1003">Cell membrane</keyword>
<dbReference type="SUPFAM" id="SSF54631">
    <property type="entry name" value="CBS-domain pair"/>
    <property type="match status" value="1"/>
</dbReference>
<dbReference type="Gene3D" id="3.10.580.10">
    <property type="entry name" value="CBS-domain"/>
    <property type="match status" value="1"/>
</dbReference>
<protein>
    <recommendedName>
        <fullName evidence="16">Magnesium/cobalt efflux protein</fullName>
    </recommendedName>
</protein>
<organism evidence="14 15">
    <name type="scientific">Vibrio furnissii</name>
    <dbReference type="NCBI Taxonomy" id="29494"/>
    <lineage>
        <taxon>Bacteria</taxon>
        <taxon>Pseudomonadati</taxon>
        <taxon>Pseudomonadota</taxon>
        <taxon>Gammaproteobacteria</taxon>
        <taxon>Vibrionales</taxon>
        <taxon>Vibrionaceae</taxon>
        <taxon>Vibrio</taxon>
    </lineage>
</organism>
<dbReference type="SUPFAM" id="SSF56176">
    <property type="entry name" value="FAD-binding/transporter-associated domain-like"/>
    <property type="match status" value="1"/>
</dbReference>
<dbReference type="FunFam" id="3.30.465.10:FF:000010">
    <property type="entry name" value="DUF21 domain-containing protein"/>
    <property type="match status" value="1"/>
</dbReference>
<dbReference type="InterPro" id="IPR002550">
    <property type="entry name" value="CNNM"/>
</dbReference>
<evidence type="ECO:0000256" key="3">
    <source>
        <dbReference type="ARBA" id="ARBA00022475"/>
    </source>
</evidence>
<dbReference type="FunCoup" id="A0A0Q2MDQ1">
    <property type="interactions" value="226"/>
</dbReference>
<dbReference type="InterPro" id="IPR046342">
    <property type="entry name" value="CBS_dom_sf"/>
</dbReference>
<keyword evidence="7 9" id="KW-0129">CBS domain</keyword>
<feature type="transmembrane region" description="Helical" evidence="11">
    <location>
        <begin position="6"/>
        <end position="25"/>
    </location>
</feature>
<reference evidence="14 15" key="1">
    <citation type="submission" date="2015-08" db="EMBL/GenBank/DDBJ databases">
        <title>Antibacterial properties of a collection of Vibrionaceae strains.</title>
        <authorList>
            <person name="Giubergia S."/>
        </authorList>
    </citation>
    <scope>NUCLEOTIDE SEQUENCE [LARGE SCALE GENOMIC DNA]</scope>
    <source>
        <strain evidence="14 15">S0821</strain>
    </source>
</reference>
<dbReference type="InterPro" id="IPR044751">
    <property type="entry name" value="Ion_transp-like_CBS"/>
</dbReference>
<comment type="caution">
    <text evidence="14">The sequence shown here is derived from an EMBL/GenBank/DDBJ whole genome shotgun (WGS) entry which is preliminary data.</text>
</comment>
<dbReference type="NCBIfam" id="NF008604">
    <property type="entry name" value="PRK11573.1"/>
    <property type="match status" value="1"/>
</dbReference>
<keyword evidence="4 10" id="KW-0812">Transmembrane</keyword>
<name>A0A0Q2MDQ1_VIBFU</name>
<dbReference type="FunFam" id="3.10.580.10:FF:000012">
    <property type="entry name" value="DUF21 domain-containing protein"/>
    <property type="match status" value="1"/>
</dbReference>
<feature type="domain" description="CBS" evidence="12">
    <location>
        <begin position="272"/>
        <end position="332"/>
    </location>
</feature>
<dbReference type="Pfam" id="PF01595">
    <property type="entry name" value="CNNM"/>
    <property type="match status" value="1"/>
</dbReference>
<feature type="transmembrane region" description="Helical" evidence="11">
    <location>
        <begin position="92"/>
        <end position="112"/>
    </location>
</feature>
<dbReference type="InterPro" id="IPR016169">
    <property type="entry name" value="FAD-bd_PCMH_sub2"/>
</dbReference>
<dbReference type="InterPro" id="IPR036318">
    <property type="entry name" value="FAD-bd_PCMH-like_sf"/>
</dbReference>
<dbReference type="OrthoDB" id="9797674at2"/>
<keyword evidence="8 10" id="KW-0472">Membrane</keyword>
<proteinExistence type="inferred from homology"/>
<evidence type="ECO:0000256" key="4">
    <source>
        <dbReference type="ARBA" id="ARBA00022692"/>
    </source>
</evidence>
<dbReference type="OMA" id="TIGRQHP"/>
<dbReference type="Pfam" id="PF00571">
    <property type="entry name" value="CBS"/>
    <property type="match status" value="1"/>
</dbReference>
<feature type="domain" description="CNNM transmembrane" evidence="13">
    <location>
        <begin position="2"/>
        <end position="191"/>
    </location>
</feature>
<dbReference type="Gene3D" id="3.30.465.10">
    <property type="match status" value="1"/>
</dbReference>
<dbReference type="Pfam" id="PF03471">
    <property type="entry name" value="CorC_HlyC"/>
    <property type="match status" value="1"/>
</dbReference>
<keyword evidence="5" id="KW-0677">Repeat</keyword>
<evidence type="ECO:0000256" key="8">
    <source>
        <dbReference type="ARBA" id="ARBA00023136"/>
    </source>
</evidence>
<dbReference type="InParanoid" id="A0A0Q2MDQ1"/>
<comment type="similarity">
    <text evidence="2">Belongs to the UPF0053 family.</text>
</comment>
<evidence type="ECO:0000256" key="9">
    <source>
        <dbReference type="PROSITE-ProRule" id="PRU00703"/>
    </source>
</evidence>
<dbReference type="GO" id="GO:0005886">
    <property type="term" value="C:plasma membrane"/>
    <property type="evidence" value="ECO:0007669"/>
    <property type="project" value="UniProtKB-SubCell"/>
</dbReference>
<evidence type="ECO:0000256" key="1">
    <source>
        <dbReference type="ARBA" id="ARBA00004651"/>
    </source>
</evidence>
<dbReference type="PANTHER" id="PTHR22777">
    <property type="entry name" value="HEMOLYSIN-RELATED"/>
    <property type="match status" value="1"/>
</dbReference>
<gene>
    <name evidence="14" type="ORF">AMR76_09035</name>
</gene>
<evidence type="ECO:0000313" key="14">
    <source>
        <dbReference type="EMBL" id="KQH86169.1"/>
    </source>
</evidence>
<evidence type="ECO:0000259" key="12">
    <source>
        <dbReference type="PROSITE" id="PS51371"/>
    </source>
</evidence>
<dbReference type="AlphaFoldDB" id="A0A0Q2MDQ1"/>
<comment type="subcellular location">
    <subcellularLocation>
        <location evidence="1">Cell membrane</location>
        <topology evidence="1">Multi-pass membrane protein</topology>
    </subcellularLocation>
</comment>
<dbReference type="GeneID" id="50534553"/>
<evidence type="ECO:0000256" key="11">
    <source>
        <dbReference type="SAM" id="Phobius"/>
    </source>
</evidence>
<dbReference type="GO" id="GO:0050660">
    <property type="term" value="F:flavin adenine dinucleotide binding"/>
    <property type="evidence" value="ECO:0007669"/>
    <property type="project" value="InterPro"/>
</dbReference>
<dbReference type="PROSITE" id="PS51846">
    <property type="entry name" value="CNNM"/>
    <property type="match status" value="1"/>
</dbReference>
<evidence type="ECO:0000256" key="5">
    <source>
        <dbReference type="ARBA" id="ARBA00022737"/>
    </source>
</evidence>
<dbReference type="EMBL" id="LKHS01000007">
    <property type="protein sequence ID" value="KQH86169.1"/>
    <property type="molecule type" value="Genomic_DNA"/>
</dbReference>
<evidence type="ECO:0000256" key="2">
    <source>
        <dbReference type="ARBA" id="ARBA00006337"/>
    </source>
</evidence>
<dbReference type="SMART" id="SM01091">
    <property type="entry name" value="CorC_HlyC"/>
    <property type="match status" value="1"/>
</dbReference>
<evidence type="ECO:0000313" key="15">
    <source>
        <dbReference type="Proteomes" id="UP000051221"/>
    </source>
</evidence>
<dbReference type="Proteomes" id="UP000051221">
    <property type="component" value="Unassembled WGS sequence"/>
</dbReference>
<dbReference type="PANTHER" id="PTHR22777:SF32">
    <property type="entry name" value="UPF0053 INNER MEMBRANE PROTEIN YFJD"/>
    <property type="match status" value="1"/>
</dbReference>
<evidence type="ECO:0000256" key="7">
    <source>
        <dbReference type="ARBA" id="ARBA00023122"/>
    </source>
</evidence>
<keyword evidence="6 10" id="KW-1133">Transmembrane helix</keyword>
<keyword evidence="15" id="KW-1185">Reference proteome</keyword>
<evidence type="ECO:0000259" key="13">
    <source>
        <dbReference type="PROSITE" id="PS51846"/>
    </source>
</evidence>
<dbReference type="CDD" id="cd04590">
    <property type="entry name" value="CBS_pair_CorC_HlyC_assoc"/>
    <property type="match status" value="1"/>
</dbReference>
<dbReference type="PROSITE" id="PS51371">
    <property type="entry name" value="CBS"/>
    <property type="match status" value="1"/>
</dbReference>
<evidence type="ECO:0000256" key="6">
    <source>
        <dbReference type="ARBA" id="ARBA00022989"/>
    </source>
</evidence>
<dbReference type="RefSeq" id="WP_004723872.1">
    <property type="nucleotide sequence ID" value="NZ_CABLCD010000005.1"/>
</dbReference>
<evidence type="ECO:0008006" key="16">
    <source>
        <dbReference type="Google" id="ProtNLM"/>
    </source>
</evidence>
<dbReference type="InterPro" id="IPR000644">
    <property type="entry name" value="CBS_dom"/>
</dbReference>
<sequence>MDDISTGILFALLACLIIISAYFSGSETGMMSLNRYRLKHLANTGHKGAKRVEKLLGRPDRLIGLILIGNNLVNILASAIATILGMRLYGDIGVAIATGVLTLVILVFAEVTPKTLAALYPERVSYASSVLLSILMKVLSPLVVFVNFITNGFIRLLGLSAQHGGDDPLSSEELRTVVNEAGGLIPRRHQDMLLSILDLEHVTVNDIMIPRNEITGININDDWKSIVRQLTHSPHGRVVLYRDHIDEVVGMLRLREAARFVLEKNEFTKETLLRAADEVYFIPESTPLNVQLLKFQRNKERIGLIVDEYGDIIGLITLEDILEEIVGEFTTSIAPSLAEEITPQGDGSFLMEGSANIRDINKSLKWKLPTDGPRTLNGLILEHLEEIPASHLSVKVAGHPMEIVELEENRIKLVRVYPRKTKKA</sequence>